<evidence type="ECO:0000313" key="1">
    <source>
        <dbReference type="EMBL" id="GIG19825.1"/>
    </source>
</evidence>
<evidence type="ECO:0000313" key="2">
    <source>
        <dbReference type="Proteomes" id="UP000632740"/>
    </source>
</evidence>
<sequence>MATEYWYNTETHEVEEGKQSVASKLMGPYPTREDAARAIEIAKERNKAWEDEDRQR</sequence>
<reference evidence="1" key="1">
    <citation type="submission" date="2021-01" db="EMBL/GenBank/DDBJ databases">
        <title>Whole genome shotgun sequence of Cellulomonas chitinilytica NBRC 110799.</title>
        <authorList>
            <person name="Komaki H."/>
            <person name="Tamura T."/>
        </authorList>
    </citation>
    <scope>NUCLEOTIDE SEQUENCE</scope>
    <source>
        <strain evidence="1">NBRC 110799</strain>
    </source>
</reference>
<accession>A0A919NZE4</accession>
<name>A0A919NZE4_9CELL</name>
<gene>
    <name evidence="1" type="ORF">Cch01nite_05490</name>
</gene>
<proteinExistence type="predicted"/>
<comment type="caution">
    <text evidence="1">The sequence shown here is derived from an EMBL/GenBank/DDBJ whole genome shotgun (WGS) entry which is preliminary data.</text>
</comment>
<protein>
    <recommendedName>
        <fullName evidence="3">SPOR domain-containing protein</fullName>
    </recommendedName>
</protein>
<organism evidence="1 2">
    <name type="scientific">Cellulomonas chitinilytica</name>
    <dbReference type="NCBI Taxonomy" id="398759"/>
    <lineage>
        <taxon>Bacteria</taxon>
        <taxon>Bacillati</taxon>
        <taxon>Actinomycetota</taxon>
        <taxon>Actinomycetes</taxon>
        <taxon>Micrococcales</taxon>
        <taxon>Cellulomonadaceae</taxon>
        <taxon>Cellulomonas</taxon>
    </lineage>
</organism>
<evidence type="ECO:0008006" key="3">
    <source>
        <dbReference type="Google" id="ProtNLM"/>
    </source>
</evidence>
<dbReference type="AlphaFoldDB" id="A0A919NZE4"/>
<dbReference type="Proteomes" id="UP000632740">
    <property type="component" value="Unassembled WGS sequence"/>
</dbReference>
<dbReference type="EMBL" id="BONK01000002">
    <property type="protein sequence ID" value="GIG19825.1"/>
    <property type="molecule type" value="Genomic_DNA"/>
</dbReference>
<keyword evidence="2" id="KW-1185">Reference proteome</keyword>
<dbReference type="RefSeq" id="WP_203748303.1">
    <property type="nucleotide sequence ID" value="NZ_BONK01000002.1"/>
</dbReference>